<evidence type="ECO:0000313" key="2">
    <source>
        <dbReference type="EMBL" id="AOY84787.2"/>
    </source>
</evidence>
<dbReference type="Pfam" id="PF13519">
    <property type="entry name" value="VWA_2"/>
    <property type="match status" value="1"/>
</dbReference>
<dbReference type="Gene3D" id="3.40.50.410">
    <property type="entry name" value="von Willebrand factor, type A domain"/>
    <property type="match status" value="1"/>
</dbReference>
<sequence length="206" mass="23045">MGGSLVEDRDYTLIIDKSGSMSSPDYQDRSKSRWQIAQESTLAVARKCEQLDPDGITVYLFSSRFRRYDNVTSDKVEQIFQENDPMGRTDLAGVLKDATDDYFKRKAAGQTKPNGETFLVITDGEPDDRKAVMRVIIEASRKIDRDEELGISLIQVGNDSMATRFLKALDDDLEGAGAQFDIVDTVTLEDMENMTLAEVLLNAIID</sequence>
<dbReference type="PROSITE" id="PS50234">
    <property type="entry name" value="VWFA"/>
    <property type="match status" value="1"/>
</dbReference>
<dbReference type="SMART" id="SM00327">
    <property type="entry name" value="VWA"/>
    <property type="match status" value="1"/>
</dbReference>
<dbReference type="SUPFAM" id="SSF53300">
    <property type="entry name" value="vWA-like"/>
    <property type="match status" value="1"/>
</dbReference>
<dbReference type="Proteomes" id="UP000176944">
    <property type="component" value="Chromosome"/>
</dbReference>
<reference evidence="3" key="1">
    <citation type="submission" date="2016-10" db="EMBL/GenBank/DDBJ databases">
        <title>Comparative genomics uncovers the prolific and rare metabolic potential of the cyanobacterial genus Moorea.</title>
        <authorList>
            <person name="Leao T."/>
            <person name="Castelao G."/>
            <person name="Korobeynikov A."/>
            <person name="Monroe E.A."/>
            <person name="Podell S."/>
            <person name="Glukhov E."/>
            <person name="Allen E."/>
            <person name="Gerwick W.H."/>
            <person name="Gerwick L."/>
        </authorList>
    </citation>
    <scope>NUCLEOTIDE SEQUENCE [LARGE SCALE GENOMIC DNA]</scope>
    <source>
        <strain evidence="3">JHB</strain>
    </source>
</reference>
<proteinExistence type="predicted"/>
<dbReference type="InterPro" id="IPR036465">
    <property type="entry name" value="vWFA_dom_sf"/>
</dbReference>
<accession>A0A1D9GAZ0</accession>
<dbReference type="PANTHER" id="PTHR34706:SF1">
    <property type="entry name" value="VWFA DOMAIN-CONTAINING PROTEIN"/>
    <property type="match status" value="1"/>
</dbReference>
<organism evidence="2 3">
    <name type="scientific">Moorena producens (strain JHB)</name>
    <dbReference type="NCBI Taxonomy" id="1454205"/>
    <lineage>
        <taxon>Bacteria</taxon>
        <taxon>Bacillati</taxon>
        <taxon>Cyanobacteriota</taxon>
        <taxon>Cyanophyceae</taxon>
        <taxon>Coleofasciculales</taxon>
        <taxon>Coleofasciculaceae</taxon>
        <taxon>Moorena</taxon>
    </lineage>
</organism>
<feature type="domain" description="VWFA" evidence="1">
    <location>
        <begin position="10"/>
        <end position="204"/>
    </location>
</feature>
<evidence type="ECO:0000259" key="1">
    <source>
        <dbReference type="PROSITE" id="PS50234"/>
    </source>
</evidence>
<dbReference type="EMBL" id="CP017708">
    <property type="protein sequence ID" value="AOY84787.2"/>
    <property type="molecule type" value="Genomic_DNA"/>
</dbReference>
<dbReference type="InterPro" id="IPR002035">
    <property type="entry name" value="VWF_A"/>
</dbReference>
<name>A0A1D9GAZ0_MOOP1</name>
<dbReference type="CDD" id="cd01457">
    <property type="entry name" value="vWA_ORF176_type"/>
    <property type="match status" value="1"/>
</dbReference>
<gene>
    <name evidence="2" type="ORF">BJP36_20275</name>
</gene>
<dbReference type="AlphaFoldDB" id="A0A1D9GAZ0"/>
<protein>
    <submittedName>
        <fullName evidence="2">VWA domain-containing protein</fullName>
    </submittedName>
</protein>
<evidence type="ECO:0000313" key="3">
    <source>
        <dbReference type="Proteomes" id="UP000176944"/>
    </source>
</evidence>
<dbReference type="PANTHER" id="PTHR34706">
    <property type="entry name" value="SLR1338 PROTEIN"/>
    <property type="match status" value="1"/>
</dbReference>